<evidence type="ECO:0000256" key="4">
    <source>
        <dbReference type="ARBA" id="ARBA00022840"/>
    </source>
</evidence>
<keyword evidence="11" id="KW-1185">Reference proteome</keyword>
<dbReference type="Gene3D" id="1.20.1560.10">
    <property type="entry name" value="ABC transporter type 1, transmembrane domain"/>
    <property type="match status" value="1"/>
</dbReference>
<evidence type="ECO:0000256" key="7">
    <source>
        <dbReference type="SAM" id="Phobius"/>
    </source>
</evidence>
<proteinExistence type="predicted"/>
<feature type="transmembrane region" description="Helical" evidence="7">
    <location>
        <begin position="205"/>
        <end position="229"/>
    </location>
</feature>
<feature type="transmembrane region" description="Helical" evidence="7">
    <location>
        <begin position="32"/>
        <end position="52"/>
    </location>
</feature>
<dbReference type="GO" id="GO:0005886">
    <property type="term" value="C:plasma membrane"/>
    <property type="evidence" value="ECO:0007669"/>
    <property type="project" value="UniProtKB-SubCell"/>
</dbReference>
<dbReference type="SMART" id="SM00382">
    <property type="entry name" value="AAA"/>
    <property type="match status" value="1"/>
</dbReference>
<dbReference type="InterPro" id="IPR003593">
    <property type="entry name" value="AAA+_ATPase"/>
</dbReference>
<dbReference type="PANTHER" id="PTHR24221">
    <property type="entry name" value="ATP-BINDING CASSETTE SUB-FAMILY B"/>
    <property type="match status" value="1"/>
</dbReference>
<evidence type="ECO:0000256" key="6">
    <source>
        <dbReference type="ARBA" id="ARBA00023136"/>
    </source>
</evidence>
<organism evidence="10 11">
    <name type="scientific">Allokutzneria albata</name>
    <name type="common">Kibdelosporangium albatum</name>
    <dbReference type="NCBI Taxonomy" id="211114"/>
    <lineage>
        <taxon>Bacteria</taxon>
        <taxon>Bacillati</taxon>
        <taxon>Actinomycetota</taxon>
        <taxon>Actinomycetes</taxon>
        <taxon>Pseudonocardiales</taxon>
        <taxon>Pseudonocardiaceae</taxon>
        <taxon>Allokutzneria</taxon>
    </lineage>
</organism>
<dbReference type="Gene3D" id="3.40.50.300">
    <property type="entry name" value="P-loop containing nucleotide triphosphate hydrolases"/>
    <property type="match status" value="1"/>
</dbReference>
<reference evidence="10 11" key="1">
    <citation type="submission" date="2016-10" db="EMBL/GenBank/DDBJ databases">
        <authorList>
            <person name="de Groot N.N."/>
        </authorList>
    </citation>
    <scope>NUCLEOTIDE SEQUENCE [LARGE SCALE GENOMIC DNA]</scope>
    <source>
        <strain evidence="10 11">DSM 44149</strain>
    </source>
</reference>
<dbReference type="InterPro" id="IPR027417">
    <property type="entry name" value="P-loop_NTPase"/>
</dbReference>
<dbReference type="InterPro" id="IPR003439">
    <property type="entry name" value="ABC_transporter-like_ATP-bd"/>
</dbReference>
<dbReference type="InterPro" id="IPR036640">
    <property type="entry name" value="ABC1_TM_sf"/>
</dbReference>
<comment type="subcellular location">
    <subcellularLocation>
        <location evidence="1">Cell membrane</location>
        <topology evidence="1">Multi-pass membrane protein</topology>
    </subcellularLocation>
</comment>
<dbReference type="RefSeq" id="WP_197683925.1">
    <property type="nucleotide sequence ID" value="NZ_JOEF01000004.1"/>
</dbReference>
<dbReference type="SUPFAM" id="SSF90123">
    <property type="entry name" value="ABC transporter transmembrane region"/>
    <property type="match status" value="1"/>
</dbReference>
<sequence>MIRALLLVAQGILIVLQAELIARAIARLDPAVLPWLFAVVAGRALVSWAYALHNQRGAARIKADLRVKLARRAHSRPSGGEFATLLTKGLDALDPYHGGYVPQITAAAITPPIVLVRLGFADLTSMVIVLVTLPLIPVFGALIGLRTRDVTERQWEMLNHLGGHFRDVMVGLPTLRAFRRTEHQAGVIRTMAETHRTLTMGALRVAFLSGLVLELVCSLAVALVAVPVGLRLLEGGMELEAALVVLLLTPEAFLPLRALGTRFHSGAEGRAVLAKAERILAEPQPRRTGRTAQLGEIRLKNVTVAYPGRSRPALDRVSLVIEPGEHVAIAGPSGAGKSTLLHVILGFVVPDSGRVSVNGVDLADMDLDRWRRELAWVPQSPHLFAMSIADNLRLGLPDVDENAIREAARAANADEFIRDYNTILGERGTGLSSGQRQRIALARAYLRDAPVVLLDEPTARLDPRSESAIVDAAATLLSDRTAVLVAHRPALRALATRTVHLSQGRT</sequence>
<evidence type="ECO:0000256" key="5">
    <source>
        <dbReference type="ARBA" id="ARBA00022989"/>
    </source>
</evidence>
<dbReference type="STRING" id="211114.SAMN04489726_7482"/>
<gene>
    <name evidence="10" type="ORF">SAMN04489726_7482</name>
</gene>
<feature type="transmembrane region" description="Helical" evidence="7">
    <location>
        <begin position="126"/>
        <end position="145"/>
    </location>
</feature>
<dbReference type="GO" id="GO:0042883">
    <property type="term" value="P:cysteine transport"/>
    <property type="evidence" value="ECO:0007669"/>
    <property type="project" value="InterPro"/>
</dbReference>
<keyword evidence="6 7" id="KW-0472">Membrane</keyword>
<dbReference type="InterPro" id="IPR014216">
    <property type="entry name" value="ABC_transptr_CydD"/>
</dbReference>
<evidence type="ECO:0000256" key="2">
    <source>
        <dbReference type="ARBA" id="ARBA00022692"/>
    </source>
</evidence>
<name>A0A1H0CY45_ALLAB</name>
<dbReference type="Pfam" id="PF00005">
    <property type="entry name" value="ABC_tran"/>
    <property type="match status" value="1"/>
</dbReference>
<dbReference type="PANTHER" id="PTHR24221:SF590">
    <property type="entry name" value="COMPONENT LINKED WITH THE ASSEMBLY OF CYTOCHROME' TRANSPORT TRANSMEMBRANE ATP-BINDING PROTEIN ABC TRANSPORTER CYDD-RELATED"/>
    <property type="match status" value="1"/>
</dbReference>
<dbReference type="eggNOG" id="COG4988">
    <property type="taxonomic scope" value="Bacteria"/>
</dbReference>
<dbReference type="InterPro" id="IPR039421">
    <property type="entry name" value="Type_1_exporter"/>
</dbReference>
<dbReference type="SUPFAM" id="SSF52540">
    <property type="entry name" value="P-loop containing nucleoside triphosphate hydrolases"/>
    <property type="match status" value="1"/>
</dbReference>
<evidence type="ECO:0000256" key="1">
    <source>
        <dbReference type="ARBA" id="ARBA00004651"/>
    </source>
</evidence>
<dbReference type="AlphaFoldDB" id="A0A1H0CY45"/>
<evidence type="ECO:0000313" key="10">
    <source>
        <dbReference type="EMBL" id="SDN62822.1"/>
    </source>
</evidence>
<feature type="transmembrane region" description="Helical" evidence="7">
    <location>
        <begin position="100"/>
        <end position="120"/>
    </location>
</feature>
<dbReference type="InterPro" id="IPR017871">
    <property type="entry name" value="ABC_transporter-like_CS"/>
</dbReference>
<evidence type="ECO:0000256" key="3">
    <source>
        <dbReference type="ARBA" id="ARBA00022741"/>
    </source>
</evidence>
<evidence type="ECO:0000259" key="8">
    <source>
        <dbReference type="PROSITE" id="PS50893"/>
    </source>
</evidence>
<dbReference type="PROSITE" id="PS00211">
    <property type="entry name" value="ABC_TRANSPORTER_1"/>
    <property type="match status" value="1"/>
</dbReference>
<evidence type="ECO:0000259" key="9">
    <source>
        <dbReference type="PROSITE" id="PS50929"/>
    </source>
</evidence>
<dbReference type="EMBL" id="LT629701">
    <property type="protein sequence ID" value="SDN62822.1"/>
    <property type="molecule type" value="Genomic_DNA"/>
</dbReference>
<feature type="domain" description="ABC transporter" evidence="8">
    <location>
        <begin position="297"/>
        <end position="506"/>
    </location>
</feature>
<dbReference type="Proteomes" id="UP000183376">
    <property type="component" value="Chromosome I"/>
</dbReference>
<keyword evidence="5 7" id="KW-1133">Transmembrane helix</keyword>
<keyword evidence="4 10" id="KW-0067">ATP-binding</keyword>
<dbReference type="Pfam" id="PF00664">
    <property type="entry name" value="ABC_membrane"/>
    <property type="match status" value="1"/>
</dbReference>
<dbReference type="CDD" id="cd18584">
    <property type="entry name" value="ABC_6TM_AarD_CydD"/>
    <property type="match status" value="1"/>
</dbReference>
<dbReference type="GO" id="GO:0140359">
    <property type="term" value="F:ABC-type transporter activity"/>
    <property type="evidence" value="ECO:0007669"/>
    <property type="project" value="InterPro"/>
</dbReference>
<accession>A0A1H0CY45</accession>
<keyword evidence="2 7" id="KW-0812">Transmembrane</keyword>
<dbReference type="NCBIfam" id="TIGR02857">
    <property type="entry name" value="CydD"/>
    <property type="match status" value="1"/>
</dbReference>
<dbReference type="PROSITE" id="PS50893">
    <property type="entry name" value="ABC_TRANSPORTER_2"/>
    <property type="match status" value="1"/>
</dbReference>
<evidence type="ECO:0000313" key="11">
    <source>
        <dbReference type="Proteomes" id="UP000183376"/>
    </source>
</evidence>
<protein>
    <submittedName>
        <fullName evidence="10">ATP-binding cassette, subfamily C, CydD</fullName>
    </submittedName>
</protein>
<dbReference type="InterPro" id="IPR011527">
    <property type="entry name" value="ABC1_TM_dom"/>
</dbReference>
<dbReference type="GO" id="GO:0016887">
    <property type="term" value="F:ATP hydrolysis activity"/>
    <property type="evidence" value="ECO:0007669"/>
    <property type="project" value="InterPro"/>
</dbReference>
<dbReference type="PROSITE" id="PS50929">
    <property type="entry name" value="ABC_TM1F"/>
    <property type="match status" value="1"/>
</dbReference>
<feature type="domain" description="ABC transmembrane type-1" evidence="9">
    <location>
        <begin position="1"/>
        <end position="268"/>
    </location>
</feature>
<keyword evidence="3" id="KW-0547">Nucleotide-binding</keyword>
<dbReference type="GO" id="GO:0005524">
    <property type="term" value="F:ATP binding"/>
    <property type="evidence" value="ECO:0007669"/>
    <property type="project" value="UniProtKB-KW"/>
</dbReference>